<feature type="region of interest" description="Disordered" evidence="3">
    <location>
        <begin position="101"/>
        <end position="121"/>
    </location>
</feature>
<feature type="compositionally biased region" description="Polar residues" evidence="3">
    <location>
        <begin position="1"/>
        <end position="10"/>
    </location>
</feature>
<gene>
    <name evidence="5" type="ORF">PhCBS80983_g02458</name>
</gene>
<dbReference type="EMBL" id="QEAQ01000025">
    <property type="protein sequence ID" value="TPX59458.1"/>
    <property type="molecule type" value="Genomic_DNA"/>
</dbReference>
<dbReference type="Gene3D" id="1.10.20.10">
    <property type="entry name" value="Histone, subunit A"/>
    <property type="match status" value="1"/>
</dbReference>
<dbReference type="GO" id="GO:0006261">
    <property type="term" value="P:DNA-templated DNA replication"/>
    <property type="evidence" value="ECO:0007669"/>
    <property type="project" value="TreeGrafter"/>
</dbReference>
<comment type="caution">
    <text evidence="5">The sequence shown here is derived from an EMBL/GenBank/DDBJ whole genome shotgun (WGS) entry which is preliminary data.</text>
</comment>
<evidence type="ECO:0000256" key="1">
    <source>
        <dbReference type="ARBA" id="ARBA00004123"/>
    </source>
</evidence>
<feature type="region of interest" description="Disordered" evidence="3">
    <location>
        <begin position="1"/>
        <end position="23"/>
    </location>
</feature>
<evidence type="ECO:0000313" key="6">
    <source>
        <dbReference type="Proteomes" id="UP000318582"/>
    </source>
</evidence>
<keyword evidence="2" id="KW-0539">Nucleus</keyword>
<organism evidence="5 6">
    <name type="scientific">Powellomyces hirtus</name>
    <dbReference type="NCBI Taxonomy" id="109895"/>
    <lineage>
        <taxon>Eukaryota</taxon>
        <taxon>Fungi</taxon>
        <taxon>Fungi incertae sedis</taxon>
        <taxon>Chytridiomycota</taxon>
        <taxon>Chytridiomycota incertae sedis</taxon>
        <taxon>Chytridiomycetes</taxon>
        <taxon>Spizellomycetales</taxon>
        <taxon>Powellomycetaceae</taxon>
        <taxon>Powellomyces</taxon>
    </lineage>
</organism>
<feature type="domain" description="Transcription factor CBF/NF-Y/archaeal histone" evidence="4">
    <location>
        <begin position="24"/>
        <end position="86"/>
    </location>
</feature>
<dbReference type="AlphaFoldDB" id="A0A507E8J7"/>
<reference evidence="5 6" key="1">
    <citation type="journal article" date="2019" name="Sci. Rep.">
        <title>Comparative genomics of chytrid fungi reveal insights into the obligate biotrophic and pathogenic lifestyle of Synchytrium endobioticum.</title>
        <authorList>
            <person name="van de Vossenberg B.T.L.H."/>
            <person name="Warris S."/>
            <person name="Nguyen H.D.T."/>
            <person name="van Gent-Pelzer M.P.E."/>
            <person name="Joly D.L."/>
            <person name="van de Geest H.C."/>
            <person name="Bonants P.J.M."/>
            <person name="Smith D.S."/>
            <person name="Levesque C.A."/>
            <person name="van der Lee T.A.J."/>
        </authorList>
    </citation>
    <scope>NUCLEOTIDE SEQUENCE [LARGE SCALE GENOMIC DNA]</scope>
    <source>
        <strain evidence="5 6">CBS 809.83</strain>
    </source>
</reference>
<dbReference type="STRING" id="109895.A0A507E8J7"/>
<dbReference type="SUPFAM" id="SSF47113">
    <property type="entry name" value="Histone-fold"/>
    <property type="match status" value="1"/>
</dbReference>
<dbReference type="PANTHER" id="PTHR10252:SF54">
    <property type="entry name" value="CHROMATIN ACCESSIBILITY COMPLEX PROTEIN 1"/>
    <property type="match status" value="1"/>
</dbReference>
<dbReference type="InterPro" id="IPR050568">
    <property type="entry name" value="Transcr_DNA_Rep_Reg"/>
</dbReference>
<proteinExistence type="predicted"/>
<evidence type="ECO:0000313" key="5">
    <source>
        <dbReference type="EMBL" id="TPX59458.1"/>
    </source>
</evidence>
<evidence type="ECO:0000256" key="2">
    <source>
        <dbReference type="ARBA" id="ARBA00023242"/>
    </source>
</evidence>
<dbReference type="GO" id="GO:0008623">
    <property type="term" value="C:CHRAC"/>
    <property type="evidence" value="ECO:0007669"/>
    <property type="project" value="TreeGrafter"/>
</dbReference>
<dbReference type="Pfam" id="PF00808">
    <property type="entry name" value="CBFD_NFYB_HMF"/>
    <property type="match status" value="1"/>
</dbReference>
<dbReference type="InterPro" id="IPR003958">
    <property type="entry name" value="CBFA_NFYB_domain"/>
</dbReference>
<name>A0A507E8J7_9FUNG</name>
<dbReference type="InterPro" id="IPR009072">
    <property type="entry name" value="Histone-fold"/>
</dbReference>
<dbReference type="CDD" id="cd23645">
    <property type="entry name" value="HFD_Dpb3-like"/>
    <property type="match status" value="1"/>
</dbReference>
<dbReference type="GO" id="GO:0046982">
    <property type="term" value="F:protein heterodimerization activity"/>
    <property type="evidence" value="ECO:0007669"/>
    <property type="project" value="InterPro"/>
</dbReference>
<evidence type="ECO:0000256" key="3">
    <source>
        <dbReference type="SAM" id="MobiDB-lite"/>
    </source>
</evidence>
<dbReference type="Proteomes" id="UP000318582">
    <property type="component" value="Unassembled WGS sequence"/>
</dbReference>
<evidence type="ECO:0000259" key="4">
    <source>
        <dbReference type="Pfam" id="PF00808"/>
    </source>
</evidence>
<accession>A0A507E8J7</accession>
<comment type="subcellular location">
    <subcellularLocation>
        <location evidence="1">Nucleus</location>
    </subcellularLocation>
</comment>
<sequence>MSETPISATQAPEAAGPTPTKVPFPVGRVKTIMREDKEVGPVAQEAALAVTYATEIFLQYLAEKSFENTRDDGRKVLGYKDVAKAVADNVELMFLEDIIPPTLPPRQASEAKNKAAPPADP</sequence>
<keyword evidence="6" id="KW-1185">Reference proteome</keyword>
<protein>
    <recommendedName>
        <fullName evidence="4">Transcription factor CBF/NF-Y/archaeal histone domain-containing protein</fullName>
    </recommendedName>
</protein>
<dbReference type="PANTHER" id="PTHR10252">
    <property type="entry name" value="HISTONE-LIKE TRANSCRIPTION FACTOR CCAAT-RELATED"/>
    <property type="match status" value="1"/>
</dbReference>